<keyword evidence="2" id="KW-1133">Transmembrane helix</keyword>
<feature type="region of interest" description="Disordered" evidence="1">
    <location>
        <begin position="927"/>
        <end position="951"/>
    </location>
</feature>
<protein>
    <submittedName>
        <fullName evidence="4">Uncharacterized protein</fullName>
    </submittedName>
</protein>
<feature type="region of interest" description="Disordered" evidence="1">
    <location>
        <begin position="233"/>
        <end position="255"/>
    </location>
</feature>
<feature type="compositionally biased region" description="Gly residues" evidence="1">
    <location>
        <begin position="684"/>
        <end position="697"/>
    </location>
</feature>
<feature type="compositionally biased region" description="Polar residues" evidence="1">
    <location>
        <begin position="514"/>
        <end position="528"/>
    </location>
</feature>
<feature type="compositionally biased region" description="Basic and acidic residues" evidence="1">
    <location>
        <begin position="1010"/>
        <end position="1021"/>
    </location>
</feature>
<keyword evidence="5" id="KW-1185">Reference proteome</keyword>
<keyword evidence="3" id="KW-0732">Signal</keyword>
<evidence type="ECO:0000313" key="5">
    <source>
        <dbReference type="Proteomes" id="UP000027195"/>
    </source>
</evidence>
<dbReference type="InParanoid" id="A0A067M882"/>
<feature type="region of interest" description="Disordered" evidence="1">
    <location>
        <begin position="611"/>
        <end position="766"/>
    </location>
</feature>
<feature type="signal peptide" evidence="3">
    <location>
        <begin position="1"/>
        <end position="19"/>
    </location>
</feature>
<feature type="compositionally biased region" description="Low complexity" evidence="1">
    <location>
        <begin position="379"/>
        <end position="398"/>
    </location>
</feature>
<accession>A0A067M882</accession>
<feature type="compositionally biased region" description="Basic and acidic residues" evidence="1">
    <location>
        <begin position="300"/>
        <end position="310"/>
    </location>
</feature>
<feature type="compositionally biased region" description="Low complexity" evidence="1">
    <location>
        <begin position="567"/>
        <end position="577"/>
    </location>
</feature>
<dbReference type="HOGENOM" id="CLU_290343_0_0_1"/>
<evidence type="ECO:0000256" key="3">
    <source>
        <dbReference type="SAM" id="SignalP"/>
    </source>
</evidence>
<organism evidence="4 5">
    <name type="scientific">Botryobasidium botryosum (strain FD-172 SS1)</name>
    <dbReference type="NCBI Taxonomy" id="930990"/>
    <lineage>
        <taxon>Eukaryota</taxon>
        <taxon>Fungi</taxon>
        <taxon>Dikarya</taxon>
        <taxon>Basidiomycota</taxon>
        <taxon>Agaricomycotina</taxon>
        <taxon>Agaricomycetes</taxon>
        <taxon>Cantharellales</taxon>
        <taxon>Botryobasidiaceae</taxon>
        <taxon>Botryobasidium</taxon>
    </lineage>
</organism>
<evidence type="ECO:0000313" key="4">
    <source>
        <dbReference type="EMBL" id="KDQ10895.1"/>
    </source>
</evidence>
<sequence>MVRVGVVLCVLAACVCASASPLSIPRRDLLSGPPTASATASAAAATSSSSYNYWWPYPPFSATAYTASTSTSSSSATTPAPTSTPASASSPTSASGAASSPASLIHITAAIPTAAPPSSSSSTSAAATSKRPFNVAFLAPIFAIAAFALGLLLTRWSCKRIARRRAAAAAHHAARLARFEDEWDYDADPSPAPFRGRVPRSASIQAEMGYVIIDNRDEGDDEKRRLVRGSISNDARAVVPPPTPSKHTTHGTTYHGTPLPASFENMAGIGLTSRIVPAKNTAATANANAAQTNGQPPNYNDERNYNDNHARLSTPPPQPNFNLKSPPRAFHHADSASALNPPAHEGAYMRDYADEKGSRPSGSPVAAGPNPNDSTDALFSSFSPFSPHSHSSSTFSSPLIPIRSHDTIRRNIAERLKLGSRRWNNNFKAVVEGVKSKTPSLSGSGDLKWGRRTGNDDDDEVEDGLARAHPYVPVPIQEEEEGGGGNEKGNGKEKGIDRLGLGSGLGLGSEDPFSDSNALRTARLQTKRSSSSTAPTPAPAPAPPAAGPTRITSRSEEKRHKRTGSDVQVVQQAAAQATQGSRALRAKPATEATSTAVATVAQEVKIIEVGAKQQKSKSSTNPTPGADPIRKSKAGASPTPSTMAAGEGSSYEKKRSSVMGLGIGAPPPVSRRVSRTVDDVNGSGEAGLAGGSGGGRRSGNEVARTDGPSIAPPTQTQPLLLPRSQAPVQPRARVRARTDIPPLTDSLGTARNNTATTNLINPINPNDIIPESDSLAELDPNETMTIRHVPRASQPQLYPRPYQKIPPPPDSECETATSRSNFLKVEAHKALSPLPDLPAPVLSPPLQPGLFFTEGHGYEKGAGRAKLRKKARGQRGAGPRNERGARAEGVLLVDVGGGEKGKGRGDEFATRSRIAVTAAEVEGITNGEGEVEEVDGEFPSGSGDRGQPSTGIQRRVQALHRVEAIVRESWSARDLSEVRALSPTGFGRWAGGEGEGEGEGAGTVLGVERQGGKVDKGKGKEVGVGVPSIPFAESVEDMQTGIQQRLDKLKKLEE</sequence>
<feature type="chain" id="PRO_5005406860" evidence="3">
    <location>
        <begin position="20"/>
        <end position="1054"/>
    </location>
</feature>
<feature type="region of interest" description="Disordered" evidence="1">
    <location>
        <begin position="71"/>
        <end position="97"/>
    </location>
</feature>
<feature type="transmembrane region" description="Helical" evidence="2">
    <location>
        <begin position="133"/>
        <end position="154"/>
    </location>
</feature>
<feature type="compositionally biased region" description="Gly residues" evidence="1">
    <location>
        <begin position="989"/>
        <end position="1003"/>
    </location>
</feature>
<feature type="compositionally biased region" description="Pro residues" evidence="1">
    <location>
        <begin position="536"/>
        <end position="546"/>
    </location>
</feature>
<proteinExistence type="predicted"/>
<feature type="compositionally biased region" description="Low complexity" evidence="1">
    <location>
        <begin position="712"/>
        <end position="731"/>
    </location>
</feature>
<evidence type="ECO:0000256" key="2">
    <source>
        <dbReference type="SAM" id="Phobius"/>
    </source>
</evidence>
<gene>
    <name evidence="4" type="ORF">BOTBODRAFT_471845</name>
</gene>
<dbReference type="Proteomes" id="UP000027195">
    <property type="component" value="Unassembled WGS sequence"/>
</dbReference>
<dbReference type="AlphaFoldDB" id="A0A067M882"/>
<feature type="region of interest" description="Disordered" evidence="1">
    <location>
        <begin position="989"/>
        <end position="1025"/>
    </location>
</feature>
<feature type="compositionally biased region" description="Basic residues" evidence="1">
    <location>
        <begin position="863"/>
        <end position="873"/>
    </location>
</feature>
<reference evidence="5" key="1">
    <citation type="journal article" date="2014" name="Proc. Natl. Acad. Sci. U.S.A.">
        <title>Extensive sampling of basidiomycete genomes demonstrates inadequacy of the white-rot/brown-rot paradigm for wood decay fungi.</title>
        <authorList>
            <person name="Riley R."/>
            <person name="Salamov A.A."/>
            <person name="Brown D.W."/>
            <person name="Nagy L.G."/>
            <person name="Floudas D."/>
            <person name="Held B.W."/>
            <person name="Levasseur A."/>
            <person name="Lombard V."/>
            <person name="Morin E."/>
            <person name="Otillar R."/>
            <person name="Lindquist E.A."/>
            <person name="Sun H."/>
            <person name="LaButti K.M."/>
            <person name="Schmutz J."/>
            <person name="Jabbour D."/>
            <person name="Luo H."/>
            <person name="Baker S.E."/>
            <person name="Pisabarro A.G."/>
            <person name="Walton J.D."/>
            <person name="Blanchette R.A."/>
            <person name="Henrissat B."/>
            <person name="Martin F."/>
            <person name="Cullen D."/>
            <person name="Hibbett D.S."/>
            <person name="Grigoriev I.V."/>
        </authorList>
    </citation>
    <scope>NUCLEOTIDE SEQUENCE [LARGE SCALE GENOMIC DNA]</scope>
    <source>
        <strain evidence="5">FD-172 SS1</strain>
    </source>
</reference>
<feature type="compositionally biased region" description="Low complexity" evidence="1">
    <location>
        <begin position="752"/>
        <end position="766"/>
    </location>
</feature>
<feature type="region of interest" description="Disordered" evidence="1">
    <location>
        <begin position="286"/>
        <end position="399"/>
    </location>
</feature>
<dbReference type="EMBL" id="KL198063">
    <property type="protein sequence ID" value="KDQ10895.1"/>
    <property type="molecule type" value="Genomic_DNA"/>
</dbReference>
<keyword evidence="2" id="KW-0812">Transmembrane</keyword>
<feature type="region of interest" description="Disordered" evidence="1">
    <location>
        <begin position="435"/>
        <end position="597"/>
    </location>
</feature>
<feature type="region of interest" description="Disordered" evidence="1">
    <location>
        <begin position="861"/>
        <end position="885"/>
    </location>
</feature>
<keyword evidence="2" id="KW-0472">Membrane</keyword>
<evidence type="ECO:0000256" key="1">
    <source>
        <dbReference type="SAM" id="MobiDB-lite"/>
    </source>
</evidence>
<name>A0A067M882_BOTB1</name>
<feature type="compositionally biased region" description="Basic and acidic residues" evidence="1">
    <location>
        <begin position="347"/>
        <end position="358"/>
    </location>
</feature>